<evidence type="ECO:0000313" key="9">
    <source>
        <dbReference type="EMBL" id="GGL85749.1"/>
    </source>
</evidence>
<feature type="transmembrane region" description="Helical" evidence="7">
    <location>
        <begin position="34"/>
        <end position="51"/>
    </location>
</feature>
<evidence type="ECO:0000259" key="8">
    <source>
        <dbReference type="PROSITE" id="PS51202"/>
    </source>
</evidence>
<feature type="domain" description="RCK C-terminal" evidence="8">
    <location>
        <begin position="212"/>
        <end position="297"/>
    </location>
</feature>
<dbReference type="PANTHER" id="PTHR43652">
    <property type="entry name" value="BASIC AMINO ACID ANTIPORTER YFCC-RELATED"/>
    <property type="match status" value="1"/>
</dbReference>
<name>A0A917SJP7_9RHOB</name>
<organism evidence="9 10">
    <name type="scientific">Pseudooceanicola nanhaiensis</name>
    <dbReference type="NCBI Taxonomy" id="375761"/>
    <lineage>
        <taxon>Bacteria</taxon>
        <taxon>Pseudomonadati</taxon>
        <taxon>Pseudomonadota</taxon>
        <taxon>Alphaproteobacteria</taxon>
        <taxon>Rhodobacterales</taxon>
        <taxon>Paracoccaceae</taxon>
        <taxon>Pseudooceanicola</taxon>
    </lineage>
</organism>
<evidence type="ECO:0000256" key="4">
    <source>
        <dbReference type="ARBA" id="ARBA00022737"/>
    </source>
</evidence>
<dbReference type="GO" id="GO:0008324">
    <property type="term" value="F:monoatomic cation transmembrane transporter activity"/>
    <property type="evidence" value="ECO:0007669"/>
    <property type="project" value="InterPro"/>
</dbReference>
<feature type="transmembrane region" description="Helical" evidence="7">
    <location>
        <begin position="511"/>
        <end position="528"/>
    </location>
</feature>
<keyword evidence="2" id="KW-0813">Transport</keyword>
<feature type="transmembrane region" description="Helical" evidence="7">
    <location>
        <begin position="121"/>
        <end position="139"/>
    </location>
</feature>
<accession>A0A917SJP7</accession>
<sequence>MIWTLPPEIAAWAALVLVALVFVAFVLEIRPPEVTAFAGAALALALGLVSTDDVLGALSNSAPATIGAMFILSAALVRSGALEAAVSRLSGLAARRPVLAMGGFFVAAGAASAFMNNTPVVMVLIPVVLGLSKPMGVAPSRLLIPLSYVVILGGTCTMIGTSTNLLVDGVARDLGLAPFGLFEIAPLGLCVALVGGGFLALFGARLLPDRGPAVAGLAGPDRAWLAELFIPPESPLIGVRAGDVTDLSRGGSRVMDLIRGDVSLRGQIADTLLEAGDTLVVRTRDVEVMGFREGRARGLAIPGLEAARARKSDAVEVIVGPDSAVLGRTLGRLRWRRRYGVYPLAVHRRGAQITDRFSDAHLAIGDTLLLDGSAEDIARLVEEMRLIPLAPSRAEAFRRDKALLSVGLLVGVVVLAALEVAPILPLAIVAAALALVLGCVSAREGIGAIDGRLLLLIVSMLVIGGSLESTGALGLIVEALRPLVESAPPLLVLAVVYAVTSVLTESVTNNAVAVVMTPFIAALAVALGYDPRPFVVAVMFAASASFATPIGYQTNTLVYSAGGYRFADFLKVGVPMNLIVGLVTVLLVPLFWPLELP</sequence>
<feature type="transmembrane region" description="Helical" evidence="7">
    <location>
        <begin position="6"/>
        <end position="27"/>
    </location>
</feature>
<dbReference type="Pfam" id="PF02080">
    <property type="entry name" value="TrkA_C"/>
    <property type="match status" value="1"/>
</dbReference>
<evidence type="ECO:0000256" key="6">
    <source>
        <dbReference type="ARBA" id="ARBA00023136"/>
    </source>
</evidence>
<comment type="caution">
    <text evidence="9">The sequence shown here is derived from an EMBL/GenBank/DDBJ whole genome shotgun (WGS) entry which is preliminary data.</text>
</comment>
<feature type="transmembrane region" description="Helical" evidence="7">
    <location>
        <begin position="454"/>
        <end position="480"/>
    </location>
</feature>
<dbReference type="InterPro" id="IPR051679">
    <property type="entry name" value="DASS-Related_Transporters"/>
</dbReference>
<dbReference type="Pfam" id="PF03600">
    <property type="entry name" value="CitMHS"/>
    <property type="match status" value="1"/>
</dbReference>
<keyword evidence="6 7" id="KW-0472">Membrane</keyword>
<dbReference type="InterPro" id="IPR036721">
    <property type="entry name" value="RCK_C_sf"/>
</dbReference>
<dbReference type="PROSITE" id="PS01271">
    <property type="entry name" value="NA_SULFATE"/>
    <property type="match status" value="1"/>
</dbReference>
<dbReference type="InterPro" id="IPR006037">
    <property type="entry name" value="RCK_C"/>
</dbReference>
<comment type="subcellular location">
    <subcellularLocation>
        <location evidence="1">Membrane</location>
        <topology evidence="1">Multi-pass membrane protein</topology>
    </subcellularLocation>
</comment>
<feature type="transmembrane region" description="Helical" evidence="7">
    <location>
        <begin position="146"/>
        <end position="167"/>
    </location>
</feature>
<reference evidence="9" key="1">
    <citation type="journal article" date="2014" name="Int. J. Syst. Evol. Microbiol.">
        <title>Complete genome sequence of Corynebacterium casei LMG S-19264T (=DSM 44701T), isolated from a smear-ripened cheese.</title>
        <authorList>
            <consortium name="US DOE Joint Genome Institute (JGI-PGF)"/>
            <person name="Walter F."/>
            <person name="Albersmeier A."/>
            <person name="Kalinowski J."/>
            <person name="Ruckert C."/>
        </authorList>
    </citation>
    <scope>NUCLEOTIDE SEQUENCE</scope>
    <source>
        <strain evidence="9">CGMCC 1.6293</strain>
    </source>
</reference>
<feature type="transmembrane region" description="Helical" evidence="7">
    <location>
        <begin position="57"/>
        <end position="77"/>
    </location>
</feature>
<feature type="domain" description="RCK C-terminal" evidence="8">
    <location>
        <begin position="302"/>
        <end position="386"/>
    </location>
</feature>
<evidence type="ECO:0000256" key="3">
    <source>
        <dbReference type="ARBA" id="ARBA00022692"/>
    </source>
</evidence>
<protein>
    <submittedName>
        <fullName evidence="9">Sodium:sulfate symporter</fullName>
    </submittedName>
</protein>
<evidence type="ECO:0000256" key="2">
    <source>
        <dbReference type="ARBA" id="ARBA00022448"/>
    </source>
</evidence>
<feature type="transmembrane region" description="Helical" evidence="7">
    <location>
        <begin position="486"/>
        <end position="504"/>
    </location>
</feature>
<keyword evidence="4" id="KW-0677">Repeat</keyword>
<dbReference type="InterPro" id="IPR031312">
    <property type="entry name" value="Na/sul_symport_CS"/>
</dbReference>
<feature type="transmembrane region" description="Helical" evidence="7">
    <location>
        <begin position="98"/>
        <end position="115"/>
    </location>
</feature>
<feature type="transmembrane region" description="Helical" evidence="7">
    <location>
        <begin position="534"/>
        <end position="552"/>
    </location>
</feature>
<dbReference type="Proteomes" id="UP000649829">
    <property type="component" value="Unassembled WGS sequence"/>
</dbReference>
<dbReference type="AlphaFoldDB" id="A0A917SJP7"/>
<keyword evidence="3 7" id="KW-0812">Transmembrane</keyword>
<feature type="transmembrane region" description="Helical" evidence="7">
    <location>
        <begin position="179"/>
        <end position="202"/>
    </location>
</feature>
<dbReference type="GO" id="GO:0005886">
    <property type="term" value="C:plasma membrane"/>
    <property type="evidence" value="ECO:0007669"/>
    <property type="project" value="TreeGrafter"/>
</dbReference>
<dbReference type="EMBL" id="BMLF01000001">
    <property type="protein sequence ID" value="GGL85749.1"/>
    <property type="molecule type" value="Genomic_DNA"/>
</dbReference>
<keyword evidence="5 7" id="KW-1133">Transmembrane helix</keyword>
<evidence type="ECO:0000313" key="10">
    <source>
        <dbReference type="Proteomes" id="UP000649829"/>
    </source>
</evidence>
<dbReference type="RefSeq" id="WP_028285404.1">
    <property type="nucleotide sequence ID" value="NZ_BMLF01000001.1"/>
</dbReference>
<evidence type="ECO:0000256" key="7">
    <source>
        <dbReference type="SAM" id="Phobius"/>
    </source>
</evidence>
<dbReference type="InterPro" id="IPR004680">
    <property type="entry name" value="Cit_transptr-like_dom"/>
</dbReference>
<dbReference type="SUPFAM" id="SSF116726">
    <property type="entry name" value="TrkA C-terminal domain-like"/>
    <property type="match status" value="2"/>
</dbReference>
<dbReference type="GO" id="GO:0006813">
    <property type="term" value="P:potassium ion transport"/>
    <property type="evidence" value="ECO:0007669"/>
    <property type="project" value="InterPro"/>
</dbReference>
<proteinExistence type="predicted"/>
<feature type="transmembrane region" description="Helical" evidence="7">
    <location>
        <begin position="424"/>
        <end position="442"/>
    </location>
</feature>
<gene>
    <name evidence="9" type="ORF">GCM10011534_04540</name>
</gene>
<feature type="transmembrane region" description="Helical" evidence="7">
    <location>
        <begin position="572"/>
        <end position="592"/>
    </location>
</feature>
<dbReference type="PROSITE" id="PS51202">
    <property type="entry name" value="RCK_C"/>
    <property type="match status" value="2"/>
</dbReference>
<evidence type="ECO:0000256" key="5">
    <source>
        <dbReference type="ARBA" id="ARBA00022989"/>
    </source>
</evidence>
<feature type="transmembrane region" description="Helical" evidence="7">
    <location>
        <begin position="402"/>
        <end position="418"/>
    </location>
</feature>
<dbReference type="PANTHER" id="PTHR43652:SF2">
    <property type="entry name" value="BASIC AMINO ACID ANTIPORTER YFCC-RELATED"/>
    <property type="match status" value="1"/>
</dbReference>
<evidence type="ECO:0000256" key="1">
    <source>
        <dbReference type="ARBA" id="ARBA00004141"/>
    </source>
</evidence>
<dbReference type="Gene3D" id="3.30.70.1450">
    <property type="entry name" value="Regulator of K+ conductance, C-terminal domain"/>
    <property type="match status" value="2"/>
</dbReference>
<reference evidence="9" key="2">
    <citation type="submission" date="2020-09" db="EMBL/GenBank/DDBJ databases">
        <authorList>
            <person name="Sun Q."/>
            <person name="Zhou Y."/>
        </authorList>
    </citation>
    <scope>NUCLEOTIDE SEQUENCE</scope>
    <source>
        <strain evidence="9">CGMCC 1.6293</strain>
    </source>
</reference>
<keyword evidence="10" id="KW-1185">Reference proteome</keyword>